<dbReference type="Pfam" id="PF05236">
    <property type="entry name" value="TAF4"/>
    <property type="match status" value="1"/>
</dbReference>
<feature type="compositionally biased region" description="Gly residues" evidence="9">
    <location>
        <begin position="599"/>
        <end position="608"/>
    </location>
</feature>
<feature type="compositionally biased region" description="Low complexity" evidence="9">
    <location>
        <begin position="14"/>
        <end position="24"/>
    </location>
</feature>
<keyword evidence="12" id="KW-1185">Reference proteome</keyword>
<keyword evidence="6" id="KW-0539">Nucleus</keyword>
<dbReference type="GeneID" id="25264212"/>
<organism evidence="11 12">
    <name type="scientific">Tilletiaria anomala (strain ATCC 24038 / CBS 436.72 / UBC 951)</name>
    <dbReference type="NCBI Taxonomy" id="1037660"/>
    <lineage>
        <taxon>Eukaryota</taxon>
        <taxon>Fungi</taxon>
        <taxon>Dikarya</taxon>
        <taxon>Basidiomycota</taxon>
        <taxon>Ustilaginomycotina</taxon>
        <taxon>Exobasidiomycetes</taxon>
        <taxon>Georgefischeriales</taxon>
        <taxon>Tilletiariaceae</taxon>
        <taxon>Tilletiaria</taxon>
    </lineage>
</organism>
<accession>A0A066WBP6</accession>
<evidence type="ECO:0000256" key="8">
    <source>
        <dbReference type="ARBA" id="ARBA00031747"/>
    </source>
</evidence>
<evidence type="ECO:0000256" key="2">
    <source>
        <dbReference type="ARBA" id="ARBA00006178"/>
    </source>
</evidence>
<dbReference type="EMBL" id="JMSN01000026">
    <property type="protein sequence ID" value="KDN48205.1"/>
    <property type="molecule type" value="Genomic_DNA"/>
</dbReference>
<evidence type="ECO:0000259" key="10">
    <source>
        <dbReference type="Pfam" id="PF05236"/>
    </source>
</evidence>
<evidence type="ECO:0000256" key="7">
    <source>
        <dbReference type="ARBA" id="ARBA00025346"/>
    </source>
</evidence>
<evidence type="ECO:0000313" key="12">
    <source>
        <dbReference type="Proteomes" id="UP000027361"/>
    </source>
</evidence>
<comment type="subcellular location">
    <subcellularLocation>
        <location evidence="1">Nucleus</location>
    </subcellularLocation>
</comment>
<comment type="similarity">
    <text evidence="2">Belongs to the TAF4 family.</text>
</comment>
<dbReference type="AlphaFoldDB" id="A0A066WBP6"/>
<keyword evidence="5" id="KW-0804">Transcription</keyword>
<feature type="compositionally biased region" description="Low complexity" evidence="9">
    <location>
        <begin position="77"/>
        <end position="88"/>
    </location>
</feature>
<dbReference type="STRING" id="1037660.A0A066WBP6"/>
<dbReference type="GO" id="GO:0006352">
    <property type="term" value="P:DNA-templated transcription initiation"/>
    <property type="evidence" value="ECO:0007669"/>
    <property type="project" value="InterPro"/>
</dbReference>
<dbReference type="HOGENOM" id="CLU_404996_0_0_1"/>
<dbReference type="InterPro" id="IPR007900">
    <property type="entry name" value="TAF4_C"/>
</dbReference>
<evidence type="ECO:0000256" key="5">
    <source>
        <dbReference type="ARBA" id="ARBA00023163"/>
    </source>
</evidence>
<feature type="compositionally biased region" description="Acidic residues" evidence="9">
    <location>
        <begin position="384"/>
        <end position="397"/>
    </location>
</feature>
<feature type="domain" description="Transcription initiation factor TFIID component TAF4 C-terminal" evidence="10">
    <location>
        <begin position="244"/>
        <end position="445"/>
    </location>
</feature>
<evidence type="ECO:0000256" key="3">
    <source>
        <dbReference type="ARBA" id="ARBA00017306"/>
    </source>
</evidence>
<evidence type="ECO:0000256" key="4">
    <source>
        <dbReference type="ARBA" id="ARBA00023015"/>
    </source>
</evidence>
<keyword evidence="4" id="KW-0805">Transcription regulation</keyword>
<feature type="region of interest" description="Disordered" evidence="9">
    <location>
        <begin position="259"/>
        <end position="294"/>
    </location>
</feature>
<feature type="compositionally biased region" description="Low complexity" evidence="9">
    <location>
        <begin position="271"/>
        <end position="284"/>
    </location>
</feature>
<proteinExistence type="inferred from homology"/>
<dbReference type="RefSeq" id="XP_013244053.1">
    <property type="nucleotide sequence ID" value="XM_013388599.1"/>
</dbReference>
<gene>
    <name evidence="11" type="ORF">K437DRAFT_255635</name>
</gene>
<feature type="compositionally biased region" description="Low complexity" evidence="9">
    <location>
        <begin position="538"/>
        <end position="556"/>
    </location>
</feature>
<feature type="region of interest" description="Disordered" evidence="9">
    <location>
        <begin position="1"/>
        <end position="50"/>
    </location>
</feature>
<protein>
    <recommendedName>
        <fullName evidence="3">Transcription initiation factor TFIID subunit 4</fullName>
    </recommendedName>
    <alternativeName>
        <fullName evidence="8">TBP-associated factor 4</fullName>
    </alternativeName>
</protein>
<dbReference type="OrthoDB" id="21060at2759"/>
<comment type="function">
    <text evidence="7">Functions as a component of the DNA-binding general transcription factor complex TFIID. Binding of TFIID to a promoter (with or without TATA element) is the initial step in pre-initiation complex (PIC) formation. TFIID plays a key role in the regulation of gene expression by RNA polymerase II through different activities such as transcription activator interaction, core promoter recognition and selectivity, TFIIA and TFIIB interaction, chromatin modification (histone acetylation by TAF1), facilitation of DNA opening and initiation of transcription.</text>
</comment>
<feature type="compositionally biased region" description="Low complexity" evidence="9">
    <location>
        <begin position="139"/>
        <end position="153"/>
    </location>
</feature>
<evidence type="ECO:0000256" key="9">
    <source>
        <dbReference type="SAM" id="MobiDB-lite"/>
    </source>
</evidence>
<feature type="compositionally biased region" description="Polar residues" evidence="9">
    <location>
        <begin position="112"/>
        <end position="138"/>
    </location>
</feature>
<reference evidence="11 12" key="1">
    <citation type="submission" date="2014-05" db="EMBL/GenBank/DDBJ databases">
        <title>Draft genome sequence of a rare smut relative, Tilletiaria anomala UBC 951.</title>
        <authorList>
            <consortium name="DOE Joint Genome Institute"/>
            <person name="Toome M."/>
            <person name="Kuo A."/>
            <person name="Henrissat B."/>
            <person name="Lipzen A."/>
            <person name="Tritt A."/>
            <person name="Yoshinaga Y."/>
            <person name="Zane M."/>
            <person name="Barry K."/>
            <person name="Grigoriev I.V."/>
            <person name="Spatafora J.W."/>
            <person name="Aimea M.C."/>
        </authorList>
    </citation>
    <scope>NUCLEOTIDE SEQUENCE [LARGE SCALE GENOMIC DNA]</scope>
    <source>
        <strain evidence="11 12">UBC 951</strain>
    </source>
</reference>
<evidence type="ECO:0000256" key="6">
    <source>
        <dbReference type="ARBA" id="ARBA00023242"/>
    </source>
</evidence>
<dbReference type="InParanoid" id="A0A066WBP6"/>
<dbReference type="GO" id="GO:0046982">
    <property type="term" value="F:protein heterodimerization activity"/>
    <property type="evidence" value="ECO:0007669"/>
    <property type="project" value="InterPro"/>
</dbReference>
<feature type="region of interest" description="Disordered" evidence="9">
    <location>
        <begin position="361"/>
        <end position="397"/>
    </location>
</feature>
<feature type="compositionally biased region" description="Polar residues" evidence="9">
    <location>
        <begin position="260"/>
        <end position="270"/>
    </location>
</feature>
<dbReference type="GO" id="GO:0005669">
    <property type="term" value="C:transcription factor TFIID complex"/>
    <property type="evidence" value="ECO:0007669"/>
    <property type="project" value="InterPro"/>
</dbReference>
<feature type="compositionally biased region" description="Low complexity" evidence="9">
    <location>
        <begin position="609"/>
        <end position="620"/>
    </location>
</feature>
<sequence length="679" mass="69333">MSEQPAKKAKLVHPVPASGPGSPVSDDEPLAASISPFPAGGGVGGAAHPQLYDQQAGSPLAGLVLPGLSSAGMAADAGASLANGNGSMLPPPPVTKMMESQHDIESQDAGASISTANFFSQSSQGLEASSQGTTLPATQQGQSQSQSQSQSQQHLTCTPRIGIDPALARTTASGDGSLPTALARTTASGDGSLPTPADTAIAPAASASVGAALGNATTTSSGITVKKEPRDDEGDRMDAREALDVMTGAGVDLKAEQEAIASSSRGEPSTSYAADGSSSAPDADLGPRFVRRPGGDSSAGGLYLSVYDLSFKVHKIAFKHQLQVDPDVLNYLSLATRQRFRNLLETMIKISRHRNWSSHLAEPGFWPDRKGKRRKMEGDGDKGEDNDDGDDGDGEEEANQRVTLYKQEIVSDPELWLSAIEKADRANEMRVRQRRLEREERMKAAIAAELSEASGEGVGAEPMAGGVANSFRDAPLLGMISGSGSKKKAAAAAKHTSADVTKKLADSVAQAAFSSSGASKYSWMASSVGSLGMGPSRSLAAKSASPAGGASSPPASGGDGDVSMADGEDGNPAAGGLLKLPKPRFAPLPPSTAADAGSPGLGARGRLGSGSKSASGIGAWGDFSARQKEREEEERLARVKVTLQDALAALEKEKAGGAGAGSGIATLFGTRALGKPKRL</sequence>
<evidence type="ECO:0000313" key="11">
    <source>
        <dbReference type="EMBL" id="KDN48205.1"/>
    </source>
</evidence>
<feature type="region of interest" description="Disordered" evidence="9">
    <location>
        <begin position="534"/>
        <end position="620"/>
    </location>
</feature>
<feature type="region of interest" description="Disordered" evidence="9">
    <location>
        <begin position="77"/>
        <end position="199"/>
    </location>
</feature>
<name>A0A066WBP6_TILAU</name>
<dbReference type="Gene3D" id="1.10.20.10">
    <property type="entry name" value="Histone, subunit A"/>
    <property type="match status" value="1"/>
</dbReference>
<dbReference type="OMA" id="DHRLNAN"/>
<evidence type="ECO:0000256" key="1">
    <source>
        <dbReference type="ARBA" id="ARBA00004123"/>
    </source>
</evidence>
<comment type="caution">
    <text evidence="11">The sequence shown here is derived from an EMBL/GenBank/DDBJ whole genome shotgun (WGS) entry which is preliminary data.</text>
</comment>
<dbReference type="CDD" id="cd08045">
    <property type="entry name" value="HFD_TAF4"/>
    <property type="match status" value="1"/>
</dbReference>
<dbReference type="InterPro" id="IPR009072">
    <property type="entry name" value="Histone-fold"/>
</dbReference>
<dbReference type="Proteomes" id="UP000027361">
    <property type="component" value="Unassembled WGS sequence"/>
</dbReference>